<dbReference type="EMBL" id="BSNX01000037">
    <property type="protein sequence ID" value="GLQ73617.1"/>
    <property type="molecule type" value="Genomic_DNA"/>
</dbReference>
<reference evidence="5" key="1">
    <citation type="journal article" date="2019" name="Int. J. Syst. Evol. Microbiol.">
        <title>The Global Catalogue of Microorganisms (GCM) 10K type strain sequencing project: providing services to taxonomists for standard genome sequencing and annotation.</title>
        <authorList>
            <consortium name="The Broad Institute Genomics Platform"/>
            <consortium name="The Broad Institute Genome Sequencing Center for Infectious Disease"/>
            <person name="Wu L."/>
            <person name="Ma J."/>
        </authorList>
    </citation>
    <scope>NUCLEOTIDE SEQUENCE [LARGE SCALE GENOMIC DNA]</scope>
    <source>
        <strain evidence="5">NBRC 15640</strain>
    </source>
</reference>
<dbReference type="PANTHER" id="PTHR43038">
    <property type="entry name" value="ATP-BINDING CASSETTE, SUB-FAMILY H, MEMBER 1"/>
    <property type="match status" value="1"/>
</dbReference>
<dbReference type="PROSITE" id="PS50893">
    <property type="entry name" value="ABC_TRANSPORTER_2"/>
    <property type="match status" value="1"/>
</dbReference>
<dbReference type="AlphaFoldDB" id="A0AAV5NTN7"/>
<evidence type="ECO:0000259" key="3">
    <source>
        <dbReference type="PROSITE" id="PS50893"/>
    </source>
</evidence>
<protein>
    <submittedName>
        <fullName evidence="4">2-phenylethanol ABC transporter ATP-binding protein</fullName>
    </submittedName>
</protein>
<evidence type="ECO:0000256" key="1">
    <source>
        <dbReference type="ARBA" id="ARBA00022741"/>
    </source>
</evidence>
<accession>A0AAV5NTN7</accession>
<evidence type="ECO:0000313" key="5">
    <source>
        <dbReference type="Proteomes" id="UP001156690"/>
    </source>
</evidence>
<evidence type="ECO:0000256" key="2">
    <source>
        <dbReference type="ARBA" id="ARBA00022840"/>
    </source>
</evidence>
<feature type="domain" description="ABC transporter" evidence="3">
    <location>
        <begin position="4"/>
        <end position="233"/>
    </location>
</feature>
<keyword evidence="1" id="KW-0547">Nucleotide-binding</keyword>
<dbReference type="PANTHER" id="PTHR43038:SF3">
    <property type="entry name" value="ABC TRANSPORTER G FAMILY MEMBER 20 ISOFORM X1"/>
    <property type="match status" value="1"/>
</dbReference>
<dbReference type="InterPro" id="IPR003593">
    <property type="entry name" value="AAA+_ATPase"/>
</dbReference>
<dbReference type="InterPro" id="IPR003439">
    <property type="entry name" value="ABC_transporter-like_ATP-bd"/>
</dbReference>
<dbReference type="GO" id="GO:0016887">
    <property type="term" value="F:ATP hydrolysis activity"/>
    <property type="evidence" value="ECO:0007669"/>
    <property type="project" value="InterPro"/>
</dbReference>
<keyword evidence="2 4" id="KW-0067">ATP-binding</keyword>
<dbReference type="SMART" id="SM00382">
    <property type="entry name" value="AAA"/>
    <property type="match status" value="1"/>
</dbReference>
<evidence type="ECO:0000313" key="4">
    <source>
        <dbReference type="EMBL" id="GLQ73617.1"/>
    </source>
</evidence>
<gene>
    <name evidence="4" type="ORF">GCM10007932_29770</name>
</gene>
<dbReference type="Pfam" id="PF00005">
    <property type="entry name" value="ABC_tran"/>
    <property type="match status" value="1"/>
</dbReference>
<dbReference type="InterPro" id="IPR027417">
    <property type="entry name" value="P-loop_NTPase"/>
</dbReference>
<dbReference type="Gene3D" id="3.40.50.300">
    <property type="entry name" value="P-loop containing nucleotide triphosphate hydrolases"/>
    <property type="match status" value="1"/>
</dbReference>
<dbReference type="GO" id="GO:0005524">
    <property type="term" value="F:ATP binding"/>
    <property type="evidence" value="ECO:0007669"/>
    <property type="project" value="UniProtKB-KW"/>
</dbReference>
<comment type="caution">
    <text evidence="4">The sequence shown here is derived from an EMBL/GenBank/DDBJ whole genome shotgun (WGS) entry which is preliminary data.</text>
</comment>
<dbReference type="RefSeq" id="WP_126609484.1">
    <property type="nucleotide sequence ID" value="NZ_AP025144.1"/>
</dbReference>
<proteinExistence type="predicted"/>
<dbReference type="SUPFAM" id="SSF52540">
    <property type="entry name" value="P-loop containing nucleoside triphosphate hydrolases"/>
    <property type="match status" value="1"/>
</dbReference>
<sequence length="243" mass="27232">MIPVSVKSLTFQRGNRITLKDVSFELSSGITILLGPNGSGKTTLFSLLTRLLPQQEGEILMFGQSLIEQPQHSAKNTGVVFQQSALDLDLTGEQNLFYYGGLRGLSRTETVTAFLPLVQEFELENTLKKKVRELNGGHRRRLEIVRAMLHSPRLLLLDEPSSGLDPEVRKVLVRLIRKTATQSETCVLWATHLIDEVELNDNVLMLLKGNLIEQGNVSELCQKYRCDSVQQLYQTCLGAVEPK</sequence>
<name>A0AAV5NTN7_9VIBR</name>
<organism evidence="4 5">
    <name type="scientific">Vibrio penaeicida</name>
    <dbReference type="NCBI Taxonomy" id="104609"/>
    <lineage>
        <taxon>Bacteria</taxon>
        <taxon>Pseudomonadati</taxon>
        <taxon>Pseudomonadota</taxon>
        <taxon>Gammaproteobacteria</taxon>
        <taxon>Vibrionales</taxon>
        <taxon>Vibrionaceae</taxon>
        <taxon>Vibrio</taxon>
    </lineage>
</organism>
<dbReference type="Proteomes" id="UP001156690">
    <property type="component" value="Unassembled WGS sequence"/>
</dbReference>
<keyword evidence="5" id="KW-1185">Reference proteome</keyword>